<reference evidence="6" key="2">
    <citation type="journal article" date="2017" name="Nat. Plants">
        <title>The Aegilops tauschii genome reveals multiple impacts of transposons.</title>
        <authorList>
            <person name="Zhao G."/>
            <person name="Zou C."/>
            <person name="Li K."/>
            <person name="Wang K."/>
            <person name="Li T."/>
            <person name="Gao L."/>
            <person name="Zhang X."/>
            <person name="Wang H."/>
            <person name="Yang Z."/>
            <person name="Liu X."/>
            <person name="Jiang W."/>
            <person name="Mao L."/>
            <person name="Kong X."/>
            <person name="Jiao Y."/>
            <person name="Jia J."/>
        </authorList>
    </citation>
    <scope>NUCLEOTIDE SEQUENCE [LARGE SCALE GENOMIC DNA]</scope>
    <source>
        <strain evidence="6">cv. AL8/78</strain>
    </source>
</reference>
<reference evidence="6" key="1">
    <citation type="journal article" date="2014" name="Science">
        <title>Ancient hybridizations among the ancestral genomes of bread wheat.</title>
        <authorList>
            <consortium name="International Wheat Genome Sequencing Consortium,"/>
            <person name="Marcussen T."/>
            <person name="Sandve S.R."/>
            <person name="Heier L."/>
            <person name="Spannagl M."/>
            <person name="Pfeifer M."/>
            <person name="Jakobsen K.S."/>
            <person name="Wulff B.B."/>
            <person name="Steuernagel B."/>
            <person name="Mayer K.F."/>
            <person name="Olsen O.A."/>
        </authorList>
    </citation>
    <scope>NUCLEOTIDE SEQUENCE [LARGE SCALE GENOMIC DNA]</scope>
    <source>
        <strain evidence="6">cv. AL8/78</strain>
    </source>
</reference>
<dbReference type="EnsemblPlants" id="AET5Gv21140700.1">
    <property type="protein sequence ID" value="AET5Gv21140700.1"/>
    <property type="gene ID" value="AET5Gv21140700"/>
</dbReference>
<reference evidence="5" key="4">
    <citation type="submission" date="2019-03" db="UniProtKB">
        <authorList>
            <consortium name="EnsemblPlants"/>
        </authorList>
    </citation>
    <scope>IDENTIFICATION</scope>
</reference>
<evidence type="ECO:0000313" key="6">
    <source>
        <dbReference type="Proteomes" id="UP000015105"/>
    </source>
</evidence>
<evidence type="ECO:0000313" key="5">
    <source>
        <dbReference type="EnsemblPlants" id="AET5Gv21140700.1"/>
    </source>
</evidence>
<dbReference type="Pfam" id="PF07707">
    <property type="entry name" value="BACK"/>
    <property type="match status" value="1"/>
</dbReference>
<dbReference type="PANTHER" id="PTHR46336">
    <property type="entry name" value="OS02G0260700 PROTEIN"/>
    <property type="match status" value="1"/>
</dbReference>
<reference evidence="5" key="3">
    <citation type="journal article" date="2017" name="Nature">
        <title>Genome sequence of the progenitor of the wheat D genome Aegilops tauschii.</title>
        <authorList>
            <person name="Luo M.C."/>
            <person name="Gu Y.Q."/>
            <person name="Puiu D."/>
            <person name="Wang H."/>
            <person name="Twardziok S.O."/>
            <person name="Deal K.R."/>
            <person name="Huo N."/>
            <person name="Zhu T."/>
            <person name="Wang L."/>
            <person name="Wang Y."/>
            <person name="McGuire P.E."/>
            <person name="Liu S."/>
            <person name="Long H."/>
            <person name="Ramasamy R.K."/>
            <person name="Rodriguez J.C."/>
            <person name="Van S.L."/>
            <person name="Yuan L."/>
            <person name="Wang Z."/>
            <person name="Xia Z."/>
            <person name="Xiao L."/>
            <person name="Anderson O.D."/>
            <person name="Ouyang S."/>
            <person name="Liang Y."/>
            <person name="Zimin A.V."/>
            <person name="Pertea G."/>
            <person name="Qi P."/>
            <person name="Bennetzen J.L."/>
            <person name="Dai X."/>
            <person name="Dawson M.W."/>
            <person name="Muller H.G."/>
            <person name="Kugler K."/>
            <person name="Rivarola-Duarte L."/>
            <person name="Spannagl M."/>
            <person name="Mayer K.F.X."/>
            <person name="Lu F.H."/>
            <person name="Bevan M.W."/>
            <person name="Leroy P."/>
            <person name="Li P."/>
            <person name="You F.M."/>
            <person name="Sun Q."/>
            <person name="Liu Z."/>
            <person name="Lyons E."/>
            <person name="Wicker T."/>
            <person name="Salzberg S.L."/>
            <person name="Devos K.M."/>
            <person name="Dvorak J."/>
        </authorList>
    </citation>
    <scope>NUCLEOTIDE SEQUENCE [LARGE SCALE GENOMIC DNA]</scope>
    <source>
        <strain evidence="5">cv. AL8/78</strain>
    </source>
</reference>
<evidence type="ECO:0000256" key="2">
    <source>
        <dbReference type="ARBA" id="ARBA00004906"/>
    </source>
</evidence>
<sequence length="268" mass="30949">MYTGKLTPTEPNLLLDILMAADKFEVLACMRRCCQLLTNLPMTPTEPNLLLYLDYPCSSSVAAEIRHLTDAAKEFLANKYKVLDKFPHELVDMPLVGIEAIFSSSDLQISSEDAVYTFLLEWVCEQYVETEDRHKIWSSRLLPLLRFNHMSWKKLHEVLTCSDEDDVDNEQTKKLITDVLLHKAYPAHEQGTIEADTTTCCKVPQRAYMRKPLKVVEFDRPRPQVIVYLDLTREECSRLFPEGVLVSQLFHLAGQNFYTQPTCVLWRS</sequence>
<dbReference type="GO" id="GO:0010114">
    <property type="term" value="P:response to red light"/>
    <property type="evidence" value="ECO:0007669"/>
    <property type="project" value="TreeGrafter"/>
</dbReference>
<dbReference type="Gene3D" id="1.25.40.420">
    <property type="match status" value="1"/>
</dbReference>
<dbReference type="Gramene" id="AET5Gv21140700.1">
    <property type="protein sequence ID" value="AET5Gv21140700.1"/>
    <property type="gene ID" value="AET5Gv21140700"/>
</dbReference>
<feature type="domain" description="BACK" evidence="4">
    <location>
        <begin position="63"/>
        <end position="158"/>
    </location>
</feature>
<organism evidence="5 6">
    <name type="scientific">Aegilops tauschii subsp. strangulata</name>
    <name type="common">Goatgrass</name>
    <dbReference type="NCBI Taxonomy" id="200361"/>
    <lineage>
        <taxon>Eukaryota</taxon>
        <taxon>Viridiplantae</taxon>
        <taxon>Streptophyta</taxon>
        <taxon>Embryophyta</taxon>
        <taxon>Tracheophyta</taxon>
        <taxon>Spermatophyta</taxon>
        <taxon>Magnoliopsida</taxon>
        <taxon>Liliopsida</taxon>
        <taxon>Poales</taxon>
        <taxon>Poaceae</taxon>
        <taxon>BOP clade</taxon>
        <taxon>Pooideae</taxon>
        <taxon>Triticodae</taxon>
        <taxon>Triticeae</taxon>
        <taxon>Triticinae</taxon>
        <taxon>Aegilops</taxon>
    </lineage>
</organism>
<reference evidence="5" key="5">
    <citation type="journal article" date="2021" name="G3 (Bethesda)">
        <title>Aegilops tauschii genome assembly Aet v5.0 features greater sequence contiguity and improved annotation.</title>
        <authorList>
            <person name="Wang L."/>
            <person name="Zhu T."/>
            <person name="Rodriguez J.C."/>
            <person name="Deal K.R."/>
            <person name="Dubcovsky J."/>
            <person name="McGuire P.E."/>
            <person name="Lux T."/>
            <person name="Spannagl M."/>
            <person name="Mayer K.F.X."/>
            <person name="Baldrich P."/>
            <person name="Meyers B.C."/>
            <person name="Huo N."/>
            <person name="Gu Y.Q."/>
            <person name="Zhou H."/>
            <person name="Devos K.M."/>
            <person name="Bennetzen J.L."/>
            <person name="Unver T."/>
            <person name="Budak H."/>
            <person name="Gulick P.J."/>
            <person name="Galiba G."/>
            <person name="Kalapos B."/>
            <person name="Nelson D.R."/>
            <person name="Li P."/>
            <person name="You F.M."/>
            <person name="Luo M.C."/>
            <person name="Dvorak J."/>
        </authorList>
    </citation>
    <scope>NUCLEOTIDE SEQUENCE [LARGE SCALE GENOMIC DNA]</scope>
    <source>
        <strain evidence="5">cv. AL8/78</strain>
    </source>
</reference>
<dbReference type="FunFam" id="1.25.40.420:FF:000008">
    <property type="entry name" value="BTB/POZ domain-containing protein POB1"/>
    <property type="match status" value="1"/>
</dbReference>
<evidence type="ECO:0000256" key="3">
    <source>
        <dbReference type="ARBA" id="ARBA00022786"/>
    </source>
</evidence>
<comment type="pathway">
    <text evidence="2">Protein modification; protein ubiquitination.</text>
</comment>
<evidence type="ECO:0000259" key="4">
    <source>
        <dbReference type="Pfam" id="PF07707"/>
    </source>
</evidence>
<accession>A0A453MD26</accession>
<dbReference type="InterPro" id="IPR011705">
    <property type="entry name" value="BACK"/>
</dbReference>
<proteinExistence type="predicted"/>
<dbReference type="Proteomes" id="UP000015105">
    <property type="component" value="Chromosome 5D"/>
</dbReference>
<name>A0A453MD26_AEGTS</name>
<keyword evidence="3" id="KW-0833">Ubl conjugation pathway</keyword>
<comment type="function">
    <text evidence="1">May act as a substrate-specific adapter of an E3 ubiquitin-protein ligase complex (CUL3-RBX1-BTB) which mediates the ubiquitination and subsequent proteasomal degradation of target proteins.</text>
</comment>
<keyword evidence="6" id="KW-1185">Reference proteome</keyword>
<dbReference type="STRING" id="200361.A0A453MD26"/>
<protein>
    <recommendedName>
        <fullName evidence="4">BACK domain-containing protein</fullName>
    </recommendedName>
</protein>
<dbReference type="InterPro" id="IPR045890">
    <property type="entry name" value="POB1-like"/>
</dbReference>
<dbReference type="PANTHER" id="PTHR46336:SF27">
    <property type="entry name" value="BTB DOMAIN-CONTAINING PROTEIN"/>
    <property type="match status" value="1"/>
</dbReference>
<dbReference type="AlphaFoldDB" id="A0A453MD26"/>
<evidence type="ECO:0000256" key="1">
    <source>
        <dbReference type="ARBA" id="ARBA00002668"/>
    </source>
</evidence>
<dbReference type="GO" id="GO:0005634">
    <property type="term" value="C:nucleus"/>
    <property type="evidence" value="ECO:0007669"/>
    <property type="project" value="TreeGrafter"/>
</dbReference>